<comment type="caution">
    <text evidence="1">The sequence shown here is derived from an EMBL/GenBank/DDBJ whole genome shotgun (WGS) entry which is preliminary data.</text>
</comment>
<organism evidence="1 2">
    <name type="scientific">Pantoea eucalypti</name>
    <dbReference type="NCBI Taxonomy" id="470933"/>
    <lineage>
        <taxon>Bacteria</taxon>
        <taxon>Pseudomonadati</taxon>
        <taxon>Pseudomonadota</taxon>
        <taxon>Gammaproteobacteria</taxon>
        <taxon>Enterobacterales</taxon>
        <taxon>Erwiniaceae</taxon>
        <taxon>Pantoea</taxon>
    </lineage>
</organism>
<gene>
    <name evidence="1" type="ORF">FJW02_09310</name>
</gene>
<accession>A0ABY2ZLI6</accession>
<dbReference type="GeneID" id="90521562"/>
<name>A0ABY2ZLI6_9GAMM</name>
<keyword evidence="2" id="KW-1185">Reference proteome</keyword>
<dbReference type="RefSeq" id="WP_140915885.1">
    <property type="nucleotide sequence ID" value="NZ_CP045720.1"/>
</dbReference>
<dbReference type="EMBL" id="VHJB01000060">
    <property type="protein sequence ID" value="TPV37612.1"/>
    <property type="molecule type" value="Genomic_DNA"/>
</dbReference>
<sequence>MSAVKRYSHNGLRGMLEHKAGRYVSYERYAALNAERDALMAENAVRGEIIERLIGQYSAACYHAVQNSLNPAHSLLYDAMQALKHPSTDTYLNSMWAENVELFAKHWENNCAHDDTFVGEKAKQFAAQLRAGKGSEYYTNGSSISSTSSEP</sequence>
<evidence type="ECO:0000313" key="1">
    <source>
        <dbReference type="EMBL" id="TPV37612.1"/>
    </source>
</evidence>
<dbReference type="Proteomes" id="UP000315469">
    <property type="component" value="Unassembled WGS sequence"/>
</dbReference>
<reference evidence="1 2" key="1">
    <citation type="submission" date="2019-06" db="EMBL/GenBank/DDBJ databases">
        <title>Taxogenomics and systematics of the genus Pantoea.</title>
        <authorList>
            <person name="Tambong J.T."/>
        </authorList>
    </citation>
    <scope>NUCLEOTIDE SEQUENCE [LARGE SCALE GENOMIC DNA]</scope>
    <source>
        <strain evidence="1 2">LMG 24197</strain>
    </source>
</reference>
<proteinExistence type="predicted"/>
<protein>
    <submittedName>
        <fullName evidence="1">Uncharacterized protein</fullName>
    </submittedName>
</protein>
<evidence type="ECO:0000313" key="2">
    <source>
        <dbReference type="Proteomes" id="UP000315469"/>
    </source>
</evidence>